<dbReference type="VEuPathDB" id="MicrosporidiaDB:A0H76_2830"/>
<keyword evidence="2" id="KW-0812">Transmembrane</keyword>
<keyword evidence="1" id="KW-0175">Coiled coil</keyword>
<dbReference type="EMBL" id="LVKB01000020">
    <property type="protein sequence ID" value="ORD97508.1"/>
    <property type="molecule type" value="Genomic_DNA"/>
</dbReference>
<accession>A0A1X0QCM2</accession>
<name>A0A1X0QCM2_9MICR</name>
<keyword evidence="2" id="KW-1133">Transmembrane helix</keyword>
<gene>
    <name evidence="3" type="ORF">HERIO_636</name>
</gene>
<sequence length="220" mass="26935">MDCQFVINIRYFAFKIIYWFVFHFLIKINKNFKRKMIQEDNRKVIKNITKKWDTSHLIDLLDKLKFKIDNNKHQHVRSIESIKEEENKQQRRIEQLKSEIEILSTQFENLRSKCKKKQNEKYTLFKFITETEQQIDETNERIQVLENEKKEFDDKISKATHPTYDAFYLALMKCTGIDFYEENQNEFVRIKNVKRNDIFTFNLDEMELSEAINTIWDHIE</sequence>
<keyword evidence="2" id="KW-0472">Membrane</keyword>
<evidence type="ECO:0008006" key="5">
    <source>
        <dbReference type="Google" id="ProtNLM"/>
    </source>
</evidence>
<dbReference type="AlphaFoldDB" id="A0A1X0QCM2"/>
<evidence type="ECO:0000256" key="1">
    <source>
        <dbReference type="SAM" id="Coils"/>
    </source>
</evidence>
<comment type="caution">
    <text evidence="3">The sequence shown here is derived from an EMBL/GenBank/DDBJ whole genome shotgun (WGS) entry which is preliminary data.</text>
</comment>
<protein>
    <recommendedName>
        <fullName evidence="5">Kinetochore protein Spc24</fullName>
    </recommendedName>
</protein>
<organism evidence="3 4">
    <name type="scientific">Hepatospora eriocheir</name>
    <dbReference type="NCBI Taxonomy" id="1081669"/>
    <lineage>
        <taxon>Eukaryota</taxon>
        <taxon>Fungi</taxon>
        <taxon>Fungi incertae sedis</taxon>
        <taxon>Microsporidia</taxon>
        <taxon>Hepatosporidae</taxon>
        <taxon>Hepatospora</taxon>
    </lineage>
</organism>
<proteinExistence type="predicted"/>
<keyword evidence="4" id="KW-1185">Reference proteome</keyword>
<dbReference type="VEuPathDB" id="MicrosporidiaDB:HERIO_636"/>
<dbReference type="Proteomes" id="UP000192356">
    <property type="component" value="Unassembled WGS sequence"/>
</dbReference>
<reference evidence="3 4" key="1">
    <citation type="journal article" date="2017" name="Environ. Microbiol.">
        <title>Decay of the glycolytic pathway and adaptation to intranuclear parasitism within Enterocytozoonidae microsporidia.</title>
        <authorList>
            <person name="Wiredu Boakye D."/>
            <person name="Jaroenlak P."/>
            <person name="Prachumwat A."/>
            <person name="Williams T.A."/>
            <person name="Bateman K.S."/>
            <person name="Itsathitphaisarn O."/>
            <person name="Sritunyalucksana K."/>
            <person name="Paszkiewicz K.H."/>
            <person name="Moore K.A."/>
            <person name="Stentiford G.D."/>
            <person name="Williams B.A."/>
        </authorList>
    </citation>
    <scope>NUCLEOTIDE SEQUENCE [LARGE SCALE GENOMIC DNA]</scope>
    <source>
        <strain evidence="3 4">GB1</strain>
    </source>
</reference>
<evidence type="ECO:0000256" key="2">
    <source>
        <dbReference type="SAM" id="Phobius"/>
    </source>
</evidence>
<feature type="coiled-coil region" evidence="1">
    <location>
        <begin position="79"/>
        <end position="155"/>
    </location>
</feature>
<evidence type="ECO:0000313" key="3">
    <source>
        <dbReference type="EMBL" id="ORD97508.1"/>
    </source>
</evidence>
<evidence type="ECO:0000313" key="4">
    <source>
        <dbReference type="Proteomes" id="UP000192356"/>
    </source>
</evidence>
<feature type="transmembrane region" description="Helical" evidence="2">
    <location>
        <begin position="6"/>
        <end position="26"/>
    </location>
</feature>